<gene>
    <name evidence="1" type="ORF">CcarbDRAFT_4232</name>
</gene>
<protein>
    <submittedName>
        <fullName evidence="1">Uncharacterized protein</fullName>
    </submittedName>
</protein>
<organism evidence="1 2">
    <name type="scientific">Clostridium carboxidivorans P7</name>
    <dbReference type="NCBI Taxonomy" id="536227"/>
    <lineage>
        <taxon>Bacteria</taxon>
        <taxon>Bacillati</taxon>
        <taxon>Bacillota</taxon>
        <taxon>Clostridia</taxon>
        <taxon>Eubacteriales</taxon>
        <taxon>Clostridiaceae</taxon>
        <taxon>Clostridium</taxon>
    </lineage>
</organism>
<dbReference type="Proteomes" id="UP000004198">
    <property type="component" value="Unassembled WGS sequence"/>
</dbReference>
<keyword evidence="2" id="KW-1185">Reference proteome</keyword>
<evidence type="ECO:0000313" key="1">
    <source>
        <dbReference type="EMBL" id="EET85327.1"/>
    </source>
</evidence>
<sequence length="46" mass="5419">MMITVSNKENKYSLEFEQNIKKHNVTINNFTNLDKKTAAIPNRNCY</sequence>
<accession>C6PZL5</accession>
<proteinExistence type="predicted"/>
<name>C6PZL5_9CLOT</name>
<reference evidence="1 2" key="1">
    <citation type="submission" date="2009-06" db="EMBL/GenBank/DDBJ databases">
        <title>The draft genome of Clostridium carboxidivorans P7.</title>
        <authorList>
            <consortium name="US DOE Joint Genome Institute (JGI-PGF)"/>
            <person name="Lucas S."/>
            <person name="Copeland A."/>
            <person name="Lapidus A."/>
            <person name="Glavina del Rio T."/>
            <person name="Tice H."/>
            <person name="Bruce D."/>
            <person name="Goodwin L."/>
            <person name="Pitluck S."/>
            <person name="Larimer F."/>
            <person name="Land M.L."/>
            <person name="Hauser L."/>
            <person name="Hemme C.L."/>
        </authorList>
    </citation>
    <scope>NUCLEOTIDE SEQUENCE [LARGE SCALE GENOMIC DNA]</scope>
    <source>
        <strain evidence="1 2">P7</strain>
    </source>
</reference>
<dbReference type="EMBL" id="ACVI01000096">
    <property type="protein sequence ID" value="EET85327.1"/>
    <property type="molecule type" value="Genomic_DNA"/>
</dbReference>
<comment type="caution">
    <text evidence="1">The sequence shown here is derived from an EMBL/GenBank/DDBJ whole genome shotgun (WGS) entry which is preliminary data.</text>
</comment>
<dbReference type="AlphaFoldDB" id="C6PZL5"/>
<evidence type="ECO:0000313" key="2">
    <source>
        <dbReference type="Proteomes" id="UP000004198"/>
    </source>
</evidence>